<name>A0A841BJB3_9ACTN</name>
<evidence type="ECO:0000259" key="2">
    <source>
        <dbReference type="PROSITE" id="PS51762"/>
    </source>
</evidence>
<dbReference type="Proteomes" id="UP000587527">
    <property type="component" value="Unassembled WGS sequence"/>
</dbReference>
<dbReference type="InterPro" id="IPR000757">
    <property type="entry name" value="Beta-glucanase-like"/>
</dbReference>
<dbReference type="EMBL" id="JACHMN010000001">
    <property type="protein sequence ID" value="MBB5867715.1"/>
    <property type="molecule type" value="Genomic_DNA"/>
</dbReference>
<dbReference type="SUPFAM" id="SSF49899">
    <property type="entry name" value="Concanavalin A-like lectins/glucanases"/>
    <property type="match status" value="1"/>
</dbReference>
<dbReference type="InterPro" id="IPR050546">
    <property type="entry name" value="Glycosyl_Hydrlase_16"/>
</dbReference>
<keyword evidence="4" id="KW-1185">Reference proteome</keyword>
<reference evidence="3 4" key="1">
    <citation type="submission" date="2020-08" db="EMBL/GenBank/DDBJ databases">
        <title>Sequencing the genomes of 1000 actinobacteria strains.</title>
        <authorList>
            <person name="Klenk H.-P."/>
        </authorList>
    </citation>
    <scope>NUCLEOTIDE SEQUENCE [LARGE SCALE GENOMIC DNA]</scope>
    <source>
        <strain evidence="3 4">DSM 45362</strain>
    </source>
</reference>
<feature type="domain" description="GH16" evidence="2">
    <location>
        <begin position="12"/>
        <end position="272"/>
    </location>
</feature>
<sequence>MSSGTTSASPVLTAVANPAPVWADEFDGPAGSPPDPTRWVFELGGGGWGNRERQHYTAEPRNACLDGRGNLVISAHRDEIPGSRRGPRWAYTSARLTTAGTFAQTYGRFEARIALPHGMGIWPAFWLLAEDTRAPLRRADRWPHSGEIDIMESLGHRAHRIFGGLHGPGYSGGRSLTAEHAVSRRHTPSKPRFHVFAVDWTPTSISWSADGVRYARRTPGDLAGRKWVFDRPFFMVLNLAVGGRWPGDPDHSTVFPQRLTVDYVRVFTSAAADPECSDEARGP</sequence>
<proteinExistence type="inferred from homology"/>
<comment type="similarity">
    <text evidence="1">Belongs to the glycosyl hydrolase 16 family.</text>
</comment>
<comment type="caution">
    <text evidence="3">The sequence shown here is derived from an EMBL/GenBank/DDBJ whole genome shotgun (WGS) entry which is preliminary data.</text>
</comment>
<evidence type="ECO:0000256" key="1">
    <source>
        <dbReference type="ARBA" id="ARBA00006865"/>
    </source>
</evidence>
<organism evidence="3 4">
    <name type="scientific">Allocatelliglobosispora scoriae</name>
    <dbReference type="NCBI Taxonomy" id="643052"/>
    <lineage>
        <taxon>Bacteria</taxon>
        <taxon>Bacillati</taxon>
        <taxon>Actinomycetota</taxon>
        <taxon>Actinomycetes</taxon>
        <taxon>Micromonosporales</taxon>
        <taxon>Micromonosporaceae</taxon>
        <taxon>Allocatelliglobosispora</taxon>
    </lineage>
</organism>
<evidence type="ECO:0000313" key="3">
    <source>
        <dbReference type="EMBL" id="MBB5867715.1"/>
    </source>
</evidence>
<dbReference type="GO" id="GO:0004553">
    <property type="term" value="F:hydrolase activity, hydrolyzing O-glycosyl compounds"/>
    <property type="evidence" value="ECO:0007669"/>
    <property type="project" value="InterPro"/>
</dbReference>
<dbReference type="Gene3D" id="2.60.120.200">
    <property type="match status" value="1"/>
</dbReference>
<dbReference type="InterPro" id="IPR013320">
    <property type="entry name" value="ConA-like_dom_sf"/>
</dbReference>
<accession>A0A841BJB3</accession>
<protein>
    <submittedName>
        <fullName evidence="3">Beta-glucanase (GH16 family)</fullName>
    </submittedName>
</protein>
<gene>
    <name evidence="3" type="ORF">F4553_001094</name>
</gene>
<dbReference type="PROSITE" id="PS51762">
    <property type="entry name" value="GH16_2"/>
    <property type="match status" value="1"/>
</dbReference>
<dbReference type="GO" id="GO:0005975">
    <property type="term" value="P:carbohydrate metabolic process"/>
    <property type="evidence" value="ECO:0007669"/>
    <property type="project" value="InterPro"/>
</dbReference>
<dbReference type="RefSeq" id="WP_184832803.1">
    <property type="nucleotide sequence ID" value="NZ_JACHMN010000001.1"/>
</dbReference>
<dbReference type="PANTHER" id="PTHR10963:SF55">
    <property type="entry name" value="GLYCOSIDE HYDROLASE FAMILY 16 PROTEIN"/>
    <property type="match status" value="1"/>
</dbReference>
<dbReference type="Pfam" id="PF00722">
    <property type="entry name" value="Glyco_hydro_16"/>
    <property type="match status" value="1"/>
</dbReference>
<dbReference type="AlphaFoldDB" id="A0A841BJB3"/>
<dbReference type="CDD" id="cd08023">
    <property type="entry name" value="GH16_laminarinase_like"/>
    <property type="match status" value="1"/>
</dbReference>
<evidence type="ECO:0000313" key="4">
    <source>
        <dbReference type="Proteomes" id="UP000587527"/>
    </source>
</evidence>
<dbReference type="PANTHER" id="PTHR10963">
    <property type="entry name" value="GLYCOSYL HYDROLASE-RELATED"/>
    <property type="match status" value="1"/>
</dbReference>